<keyword evidence="2" id="KW-0846">Cobalamin</keyword>
<evidence type="ECO:0000256" key="2">
    <source>
        <dbReference type="ARBA" id="ARBA00022628"/>
    </source>
</evidence>
<sequence>MNLDPSLSSSVSESVPSAAASSPRPVRHDANGLEDYIAVSRYARYDEQKRRRETWEEAVERVQNMHLSHYADRSLLEEAATALRRGEVDARAMAKLGSLGSLHDAIRDAFGAVAGKRVLPSMRSLQFGGDAILNKHTRIYNCAFMHIDRLESFKESLYLLLCGCGVGFSVQQQHVSRLPALAPLPAADAPMTTWVVGDTIEGWADALHELMCSAVEGRRVQFDYSDIRPAGAPLRTSGGKAPGPEPLMYALKKIETVLHGAAGRQLKSIEAYDCLMWGAKAVLSGGIRRSATICLFSVDDEDMRNAKTGNWFEKNPQRSASNNSAVIVRSEATREQFDMLFEAQKQFGEPGFYFVEDADHGANPCVEIGLNPKLTVTPDVADRLRELGHEGELNEGDVLSGVQFCNLTTLSSAAADSPAKFYELCAQAALIGTLQAGYTDFQYLSPVSRLITEREALLGVSICGVLDRPDVLLDANVLRQGAEVVKAVNLIVARALGIHPAARTTCVKPEGTASLLLGTSSGVHPHHSLRYFRRVQSNTLCPVFQHFKKHNPHMVEQSVYDPHGRTEVITFPVEGPEFGIYREDLDALTHLDYIRHVQTNWVQAGRRHEKHSKGLHHNVSCTVTVKPDEWDAVANMIWDNRDSFTGVALLQDCGDKAYAQAPREAVSTAADVDRWNRLQYREVRYTDLCEDEDITELKQVIACAGGACELA</sequence>
<evidence type="ECO:0000256" key="4">
    <source>
        <dbReference type="ARBA" id="ARBA00023285"/>
    </source>
</evidence>
<feature type="region of interest" description="Disordered" evidence="5">
    <location>
        <begin position="1"/>
        <end position="29"/>
    </location>
</feature>
<keyword evidence="7" id="KW-1185">Reference proteome</keyword>
<comment type="cofactor">
    <cofactor evidence="1">
        <name>adenosylcob(III)alamin</name>
        <dbReference type="ChEBI" id="CHEBI:18408"/>
    </cofactor>
</comment>
<dbReference type="Proteomes" id="UP000738431">
    <property type="component" value="Chromosome"/>
</dbReference>
<gene>
    <name evidence="6" type="ORF">K1X11_015295</name>
</gene>
<protein>
    <submittedName>
        <fullName evidence="6">Recombinase</fullName>
    </submittedName>
</protein>
<dbReference type="SUPFAM" id="SSF51998">
    <property type="entry name" value="PFL-like glycyl radical enzymes"/>
    <property type="match status" value="1"/>
</dbReference>
<name>A0ABZ1C3P6_9BACT</name>
<accession>A0ABZ1C3P6</accession>
<evidence type="ECO:0000313" key="7">
    <source>
        <dbReference type="Proteomes" id="UP000738431"/>
    </source>
</evidence>
<dbReference type="Gene3D" id="3.20.70.20">
    <property type="match status" value="2"/>
</dbReference>
<dbReference type="PANTHER" id="PTHR43371">
    <property type="entry name" value="VITAMIN B12-DEPENDENT RIBONUCLEOTIDE REDUCTASE"/>
    <property type="match status" value="1"/>
</dbReference>
<dbReference type="RefSeq" id="WP_225919507.1">
    <property type="nucleotide sequence ID" value="NZ_CP139781.1"/>
</dbReference>
<evidence type="ECO:0000256" key="5">
    <source>
        <dbReference type="SAM" id="MobiDB-lite"/>
    </source>
</evidence>
<evidence type="ECO:0000256" key="3">
    <source>
        <dbReference type="ARBA" id="ARBA00023002"/>
    </source>
</evidence>
<dbReference type="InterPro" id="IPR050862">
    <property type="entry name" value="RdRp_reductase_class-2"/>
</dbReference>
<proteinExistence type="predicted"/>
<dbReference type="PANTHER" id="PTHR43371:SF1">
    <property type="entry name" value="RIBONUCLEOSIDE-DIPHOSPHATE REDUCTASE"/>
    <property type="match status" value="1"/>
</dbReference>
<keyword evidence="3" id="KW-0560">Oxidoreductase</keyword>
<evidence type="ECO:0000256" key="1">
    <source>
        <dbReference type="ARBA" id="ARBA00001922"/>
    </source>
</evidence>
<keyword evidence="4" id="KW-0170">Cobalt</keyword>
<dbReference type="EMBL" id="CP139781">
    <property type="protein sequence ID" value="WRQ86179.1"/>
    <property type="molecule type" value="Genomic_DNA"/>
</dbReference>
<reference evidence="6 7" key="1">
    <citation type="submission" date="2021-08" db="EMBL/GenBank/DDBJ databases">
        <authorList>
            <person name="Zhang D."/>
            <person name="Zhang A."/>
            <person name="Wang L."/>
        </authorList>
    </citation>
    <scope>NUCLEOTIDE SEQUENCE [LARGE SCALE GENOMIC DNA]</scope>
    <source>
        <strain evidence="6 7">WL0086</strain>
    </source>
</reference>
<reference evidence="6 7" key="2">
    <citation type="submission" date="2023-12" db="EMBL/GenBank/DDBJ databases">
        <title>Description of an unclassified Opitutus bacterium of Verrucomicrobiota.</title>
        <authorList>
            <person name="Zhang D.-F."/>
        </authorList>
    </citation>
    <scope>NUCLEOTIDE SEQUENCE [LARGE SCALE GENOMIC DNA]</scope>
    <source>
        <strain evidence="6 7">WL0086</strain>
    </source>
</reference>
<feature type="compositionally biased region" description="Low complexity" evidence="5">
    <location>
        <begin position="1"/>
        <end position="24"/>
    </location>
</feature>
<organism evidence="6 7">
    <name type="scientific">Actomonas aquatica</name>
    <dbReference type="NCBI Taxonomy" id="2866162"/>
    <lineage>
        <taxon>Bacteria</taxon>
        <taxon>Pseudomonadati</taxon>
        <taxon>Verrucomicrobiota</taxon>
        <taxon>Opitutia</taxon>
        <taxon>Opitutales</taxon>
        <taxon>Opitutaceae</taxon>
        <taxon>Actomonas</taxon>
    </lineage>
</organism>
<evidence type="ECO:0000313" key="6">
    <source>
        <dbReference type="EMBL" id="WRQ86179.1"/>
    </source>
</evidence>